<reference evidence="1" key="2">
    <citation type="journal article" date="2015" name="Data Brief">
        <title>Shoot transcriptome of the giant reed, Arundo donax.</title>
        <authorList>
            <person name="Barrero R.A."/>
            <person name="Guerrero F.D."/>
            <person name="Moolhuijzen P."/>
            <person name="Goolsby J.A."/>
            <person name="Tidwell J."/>
            <person name="Bellgard S.E."/>
            <person name="Bellgard M.I."/>
        </authorList>
    </citation>
    <scope>NUCLEOTIDE SEQUENCE</scope>
    <source>
        <tissue evidence="1">Shoot tissue taken approximately 20 cm above the soil surface</tissue>
    </source>
</reference>
<sequence length="45" mass="4892">MASSALHSFLGGEGERNSLYYSNTPVRMAGEPELGKFMQNGPKCK</sequence>
<organism evidence="1">
    <name type="scientific">Arundo donax</name>
    <name type="common">Giant reed</name>
    <name type="synonym">Donax arundinaceus</name>
    <dbReference type="NCBI Taxonomy" id="35708"/>
    <lineage>
        <taxon>Eukaryota</taxon>
        <taxon>Viridiplantae</taxon>
        <taxon>Streptophyta</taxon>
        <taxon>Embryophyta</taxon>
        <taxon>Tracheophyta</taxon>
        <taxon>Spermatophyta</taxon>
        <taxon>Magnoliopsida</taxon>
        <taxon>Liliopsida</taxon>
        <taxon>Poales</taxon>
        <taxon>Poaceae</taxon>
        <taxon>PACMAD clade</taxon>
        <taxon>Arundinoideae</taxon>
        <taxon>Arundineae</taxon>
        <taxon>Arundo</taxon>
    </lineage>
</organism>
<protein>
    <submittedName>
        <fullName evidence="1">Uncharacterized protein</fullName>
    </submittedName>
</protein>
<evidence type="ECO:0000313" key="1">
    <source>
        <dbReference type="EMBL" id="JAE34274.1"/>
    </source>
</evidence>
<proteinExistence type="predicted"/>
<name>A0A0A9HEN0_ARUDO</name>
<accession>A0A0A9HEN0</accession>
<dbReference type="EMBL" id="GBRH01163622">
    <property type="protein sequence ID" value="JAE34274.1"/>
    <property type="molecule type" value="Transcribed_RNA"/>
</dbReference>
<reference evidence="1" key="1">
    <citation type="submission" date="2014-09" db="EMBL/GenBank/DDBJ databases">
        <authorList>
            <person name="Magalhaes I.L.F."/>
            <person name="Oliveira U."/>
            <person name="Santos F.R."/>
            <person name="Vidigal T.H.D.A."/>
            <person name="Brescovit A.D."/>
            <person name="Santos A.J."/>
        </authorList>
    </citation>
    <scope>NUCLEOTIDE SEQUENCE</scope>
    <source>
        <tissue evidence="1">Shoot tissue taken approximately 20 cm above the soil surface</tissue>
    </source>
</reference>
<dbReference type="AlphaFoldDB" id="A0A0A9HEN0"/>